<comment type="caution">
    <text evidence="3">The sequence shown here is derived from an EMBL/GenBank/DDBJ whole genome shotgun (WGS) entry which is preliminary data.</text>
</comment>
<dbReference type="Proteomes" id="UP000559256">
    <property type="component" value="Unassembled WGS sequence"/>
</dbReference>
<reference evidence="3 4" key="1">
    <citation type="journal article" date="2020" name="ISME J.">
        <title>Uncovering the hidden diversity of litter-decomposition mechanisms in mushroom-forming fungi.</title>
        <authorList>
            <person name="Floudas D."/>
            <person name="Bentzer J."/>
            <person name="Ahren D."/>
            <person name="Johansson T."/>
            <person name="Persson P."/>
            <person name="Tunlid A."/>
        </authorList>
    </citation>
    <scope>NUCLEOTIDE SEQUENCE [LARGE SCALE GENOMIC DNA]</scope>
    <source>
        <strain evidence="3 4">CBS 291.85</strain>
    </source>
</reference>
<dbReference type="AlphaFoldDB" id="A0A8H5LXJ2"/>
<dbReference type="Pfam" id="PF01469">
    <property type="entry name" value="Pentapeptide_2"/>
    <property type="match status" value="1"/>
</dbReference>
<feature type="chain" id="PRO_5034156469" evidence="2">
    <location>
        <begin position="22"/>
        <end position="720"/>
    </location>
</feature>
<evidence type="ECO:0000256" key="1">
    <source>
        <dbReference type="SAM" id="MobiDB-lite"/>
    </source>
</evidence>
<dbReference type="InterPro" id="IPR002989">
    <property type="entry name" value="Mycobac_pentapep"/>
</dbReference>
<dbReference type="OrthoDB" id="3241054at2759"/>
<organism evidence="3 4">
    <name type="scientific">Tetrapyrgos nigripes</name>
    <dbReference type="NCBI Taxonomy" id="182062"/>
    <lineage>
        <taxon>Eukaryota</taxon>
        <taxon>Fungi</taxon>
        <taxon>Dikarya</taxon>
        <taxon>Basidiomycota</taxon>
        <taxon>Agaricomycotina</taxon>
        <taxon>Agaricomycetes</taxon>
        <taxon>Agaricomycetidae</taxon>
        <taxon>Agaricales</taxon>
        <taxon>Marasmiineae</taxon>
        <taxon>Marasmiaceae</taxon>
        <taxon>Tetrapyrgos</taxon>
    </lineage>
</organism>
<feature type="compositionally biased region" description="Gly residues" evidence="1">
    <location>
        <begin position="262"/>
        <end position="276"/>
    </location>
</feature>
<proteinExistence type="predicted"/>
<evidence type="ECO:0000256" key="2">
    <source>
        <dbReference type="SAM" id="SignalP"/>
    </source>
</evidence>
<accession>A0A8H5LXJ2</accession>
<feature type="region of interest" description="Disordered" evidence="1">
    <location>
        <begin position="257"/>
        <end position="276"/>
    </location>
</feature>
<gene>
    <name evidence="3" type="ORF">D9758_001621</name>
</gene>
<keyword evidence="4" id="KW-1185">Reference proteome</keyword>
<feature type="signal peptide" evidence="2">
    <location>
        <begin position="1"/>
        <end position="21"/>
    </location>
</feature>
<protein>
    <submittedName>
        <fullName evidence="3">Uncharacterized protein</fullName>
    </submittedName>
</protein>
<keyword evidence="2" id="KW-0732">Signal</keyword>
<name>A0A8H5LXJ2_9AGAR</name>
<sequence>MFSKIFTTVSLVLALSVHVNGHTLIAPALGVQGNGVRNDVQRPSAANACGNVNVAQTIDSSTPVAAAADGTFTATATDFNAGADGSRQVSATVDATGAGKTFNGKVTISQNGDAAPTAVGSQQIVAALPAGTKCTGGAAGNRCLVAFKTTAGFGNCVVVSQGGAAGTAAGTGAGAANTGAATGAANGNATTGAATSAANGNANAGAANAGAANAGAANAGAANAGAANAGNANAGAANAGAANAGAANAGAANAGATTGAANGNGKGKGRGRFGNGFGRVAGTRTARALLSELEARGEESLDVVKRNVLGSSLPPSYSVTPIDGESSLAHNRRVHHHGTYTRKCGNVSVTLTEQAGDAIMPVYPQRGVVSGTIHLGSCHHISEVLLKFQGRFKYSLSGYNASSRSIKTVDEKYVLWNLDISSQGTAPSSMPFSVIFPFTFKDGNDEAPLPPSYETSEALSGVSAKSEYKLKVIVKTSKTLWVHNKTVTVPLNYRPRKRPSQPIMPPSVAFFSSVKTCPEEWFQASAVLRTNEWSNLAPLQTHFFLPAVRVFALRDTIPFHIQLTGKLSSLKYLLSHLRTGDLPEQGFSNRTTDYSAITMSVAIHRQVSVKVNDQVAWQNSVIGTGKMRAVPPPFDSNLASGNFTSDSDGEPEESLDWEGELKINDSIRVGHFDAGNVAIKDFIIFSISGVSHFPTDFVALRNTVAIAVVTDPWAENNTLA</sequence>
<dbReference type="EMBL" id="JAACJM010000004">
    <property type="protein sequence ID" value="KAF5373014.1"/>
    <property type="molecule type" value="Genomic_DNA"/>
</dbReference>
<evidence type="ECO:0000313" key="4">
    <source>
        <dbReference type="Proteomes" id="UP000559256"/>
    </source>
</evidence>
<evidence type="ECO:0000313" key="3">
    <source>
        <dbReference type="EMBL" id="KAF5373014.1"/>
    </source>
</evidence>